<dbReference type="GO" id="GO:0048038">
    <property type="term" value="F:quinone binding"/>
    <property type="evidence" value="ECO:0007669"/>
    <property type="project" value="UniProtKB-KW"/>
</dbReference>
<comment type="subcellular location">
    <subcellularLocation>
        <location evidence="1">Membrane</location>
        <topology evidence="1">Multi-pass membrane protein</topology>
    </subcellularLocation>
</comment>
<organism evidence="12">
    <name type="scientific">freshwater metagenome</name>
    <dbReference type="NCBI Taxonomy" id="449393"/>
    <lineage>
        <taxon>unclassified sequences</taxon>
        <taxon>metagenomes</taxon>
        <taxon>ecological metagenomes</taxon>
    </lineage>
</organism>
<evidence type="ECO:0000256" key="3">
    <source>
        <dbReference type="ARBA" id="ARBA00022692"/>
    </source>
</evidence>
<feature type="transmembrane region" description="Helical" evidence="10">
    <location>
        <begin position="149"/>
        <end position="176"/>
    </location>
</feature>
<evidence type="ECO:0000256" key="4">
    <source>
        <dbReference type="ARBA" id="ARBA00022719"/>
    </source>
</evidence>
<keyword evidence="4" id="KW-0874">Quinone</keyword>
<feature type="transmembrane region" description="Helical" evidence="10">
    <location>
        <begin position="97"/>
        <end position="115"/>
    </location>
</feature>
<dbReference type="PANTHER" id="PTHR34573">
    <property type="entry name" value="VKC DOMAIN-CONTAINING PROTEIN"/>
    <property type="match status" value="1"/>
</dbReference>
<feature type="transmembrane region" description="Helical" evidence="10">
    <location>
        <begin position="122"/>
        <end position="143"/>
    </location>
</feature>
<gene>
    <name evidence="12" type="ORF">UFOPK2001_00080</name>
</gene>
<accession>A0A6J6II27</accession>
<dbReference type="GO" id="GO:0016020">
    <property type="term" value="C:membrane"/>
    <property type="evidence" value="ECO:0007669"/>
    <property type="project" value="UniProtKB-SubCell"/>
</dbReference>
<dbReference type="GO" id="GO:0016491">
    <property type="term" value="F:oxidoreductase activity"/>
    <property type="evidence" value="ECO:0007669"/>
    <property type="project" value="UniProtKB-KW"/>
</dbReference>
<keyword evidence="5 10" id="KW-1133">Transmembrane helix</keyword>
<dbReference type="InterPro" id="IPR041714">
    <property type="entry name" value="VKOR_Actinobacteria"/>
</dbReference>
<feature type="transmembrane region" description="Helical" evidence="10">
    <location>
        <begin position="197"/>
        <end position="220"/>
    </location>
</feature>
<evidence type="ECO:0000313" key="12">
    <source>
        <dbReference type="EMBL" id="CAB4624115.1"/>
    </source>
</evidence>
<dbReference type="PANTHER" id="PTHR34573:SF1">
    <property type="entry name" value="VITAMIN K EPOXIDE REDUCTASE DOMAIN-CONTAINING PROTEIN"/>
    <property type="match status" value="1"/>
</dbReference>
<dbReference type="AlphaFoldDB" id="A0A6J6II27"/>
<evidence type="ECO:0000256" key="9">
    <source>
        <dbReference type="ARBA" id="ARBA00023284"/>
    </source>
</evidence>
<dbReference type="SMART" id="SM00756">
    <property type="entry name" value="VKc"/>
    <property type="match status" value="1"/>
</dbReference>
<name>A0A6J6II27_9ZZZZ</name>
<dbReference type="Pfam" id="PF07884">
    <property type="entry name" value="VKOR"/>
    <property type="match status" value="1"/>
</dbReference>
<evidence type="ECO:0000256" key="6">
    <source>
        <dbReference type="ARBA" id="ARBA00023002"/>
    </source>
</evidence>
<keyword evidence="9" id="KW-0676">Redox-active center</keyword>
<evidence type="ECO:0000256" key="10">
    <source>
        <dbReference type="SAM" id="Phobius"/>
    </source>
</evidence>
<evidence type="ECO:0000256" key="7">
    <source>
        <dbReference type="ARBA" id="ARBA00023136"/>
    </source>
</evidence>
<evidence type="ECO:0000256" key="2">
    <source>
        <dbReference type="ARBA" id="ARBA00006214"/>
    </source>
</evidence>
<keyword evidence="6" id="KW-0560">Oxidoreductase</keyword>
<evidence type="ECO:0000256" key="8">
    <source>
        <dbReference type="ARBA" id="ARBA00023157"/>
    </source>
</evidence>
<proteinExistence type="inferred from homology"/>
<protein>
    <submittedName>
        <fullName evidence="12">Unannotated protein</fullName>
    </submittedName>
</protein>
<dbReference type="InterPro" id="IPR012932">
    <property type="entry name" value="VKOR"/>
</dbReference>
<feature type="transmembrane region" description="Helical" evidence="10">
    <location>
        <begin position="36"/>
        <end position="56"/>
    </location>
</feature>
<reference evidence="12" key="1">
    <citation type="submission" date="2020-05" db="EMBL/GenBank/DDBJ databases">
        <authorList>
            <person name="Chiriac C."/>
            <person name="Salcher M."/>
            <person name="Ghai R."/>
            <person name="Kavagutti S V."/>
        </authorList>
    </citation>
    <scope>NUCLEOTIDE SEQUENCE</scope>
</reference>
<comment type="similarity">
    <text evidence="2">Belongs to the VKOR family.</text>
</comment>
<sequence>MTPEEQKVTKGACNTESVSELTSNNQEVLPSPSRRFAWTLIFSGVLGWIAAFTLTLERLHVATNPDATLSCDLNPFISCKSVMLTEQARLLGFPNPLIGLAAFIFPIAVGFAILAGAKFALWFWRIFATGITMGFLFVVWLWIQSTFVINVLCPYCMVAWVAMVPLFWTVILFLVREGVIETPLRMAGFFDRAYERVWLWVLVTDLVMAAIIVVRFWSYWPALWN</sequence>
<evidence type="ECO:0000256" key="5">
    <source>
        <dbReference type="ARBA" id="ARBA00022989"/>
    </source>
</evidence>
<dbReference type="Gene3D" id="1.20.1440.130">
    <property type="entry name" value="VKOR domain"/>
    <property type="match status" value="1"/>
</dbReference>
<keyword evidence="8" id="KW-1015">Disulfide bond</keyword>
<evidence type="ECO:0000256" key="1">
    <source>
        <dbReference type="ARBA" id="ARBA00004141"/>
    </source>
</evidence>
<dbReference type="EMBL" id="CAEZVN010000003">
    <property type="protein sequence ID" value="CAB4624115.1"/>
    <property type="molecule type" value="Genomic_DNA"/>
</dbReference>
<keyword evidence="3 10" id="KW-0812">Transmembrane</keyword>
<dbReference type="InterPro" id="IPR038354">
    <property type="entry name" value="VKOR_sf"/>
</dbReference>
<evidence type="ECO:0000259" key="11">
    <source>
        <dbReference type="SMART" id="SM00756"/>
    </source>
</evidence>
<feature type="domain" description="Vitamin K epoxide reductase" evidence="11">
    <location>
        <begin position="33"/>
        <end position="174"/>
    </location>
</feature>
<keyword evidence="7 10" id="KW-0472">Membrane</keyword>
<dbReference type="CDD" id="cd12922">
    <property type="entry name" value="VKOR_5"/>
    <property type="match status" value="1"/>
</dbReference>